<feature type="region of interest" description="Disordered" evidence="1">
    <location>
        <begin position="134"/>
        <end position="160"/>
    </location>
</feature>
<dbReference type="AlphaFoldDB" id="A0A5B7CXU6"/>
<protein>
    <submittedName>
        <fullName evidence="2">Uncharacterized protein</fullName>
    </submittedName>
</protein>
<sequence length="160" mass="17554">MTLQDVMQFVRHLSDTVEKRDTITHTARWPGGQGAPTPGHAAAGPAGPSRRHAGGPIGVATARDSPRVFTVLREPSSTRTDSQRRAPPSRRYQLSHYLDSDNWSKCVRSRVCMCSTAQRRARNEEHTAEPWAAGWATGWWPGGGSTGRTATGTTWTRETC</sequence>
<feature type="compositionally biased region" description="Low complexity" evidence="1">
    <location>
        <begin position="35"/>
        <end position="48"/>
    </location>
</feature>
<proteinExistence type="predicted"/>
<reference evidence="2 3" key="1">
    <citation type="submission" date="2019-05" db="EMBL/GenBank/DDBJ databases">
        <title>Another draft genome of Portunus trituberculatus and its Hox gene families provides insights of decapod evolution.</title>
        <authorList>
            <person name="Jeong J.-H."/>
            <person name="Song I."/>
            <person name="Kim S."/>
            <person name="Choi T."/>
            <person name="Kim D."/>
            <person name="Ryu S."/>
            <person name="Kim W."/>
        </authorList>
    </citation>
    <scope>NUCLEOTIDE SEQUENCE [LARGE SCALE GENOMIC DNA]</scope>
    <source>
        <tissue evidence="2">Muscle</tissue>
    </source>
</reference>
<dbReference type="EMBL" id="VSRR010000263">
    <property type="protein sequence ID" value="MPC13186.1"/>
    <property type="molecule type" value="Genomic_DNA"/>
</dbReference>
<evidence type="ECO:0000313" key="2">
    <source>
        <dbReference type="EMBL" id="MPC13186.1"/>
    </source>
</evidence>
<gene>
    <name evidence="2" type="ORF">E2C01_005908</name>
</gene>
<evidence type="ECO:0000313" key="3">
    <source>
        <dbReference type="Proteomes" id="UP000324222"/>
    </source>
</evidence>
<evidence type="ECO:0000256" key="1">
    <source>
        <dbReference type="SAM" id="MobiDB-lite"/>
    </source>
</evidence>
<feature type="region of interest" description="Disordered" evidence="1">
    <location>
        <begin position="26"/>
        <end position="91"/>
    </location>
</feature>
<comment type="caution">
    <text evidence="2">The sequence shown here is derived from an EMBL/GenBank/DDBJ whole genome shotgun (WGS) entry which is preliminary data.</text>
</comment>
<organism evidence="2 3">
    <name type="scientific">Portunus trituberculatus</name>
    <name type="common">Swimming crab</name>
    <name type="synonym">Neptunus trituberculatus</name>
    <dbReference type="NCBI Taxonomy" id="210409"/>
    <lineage>
        <taxon>Eukaryota</taxon>
        <taxon>Metazoa</taxon>
        <taxon>Ecdysozoa</taxon>
        <taxon>Arthropoda</taxon>
        <taxon>Crustacea</taxon>
        <taxon>Multicrustacea</taxon>
        <taxon>Malacostraca</taxon>
        <taxon>Eumalacostraca</taxon>
        <taxon>Eucarida</taxon>
        <taxon>Decapoda</taxon>
        <taxon>Pleocyemata</taxon>
        <taxon>Brachyura</taxon>
        <taxon>Eubrachyura</taxon>
        <taxon>Portunoidea</taxon>
        <taxon>Portunidae</taxon>
        <taxon>Portuninae</taxon>
        <taxon>Portunus</taxon>
    </lineage>
</organism>
<feature type="compositionally biased region" description="Low complexity" evidence="1">
    <location>
        <begin position="147"/>
        <end position="160"/>
    </location>
</feature>
<accession>A0A5B7CXU6</accession>
<name>A0A5B7CXU6_PORTR</name>
<keyword evidence="3" id="KW-1185">Reference proteome</keyword>
<dbReference type="Proteomes" id="UP000324222">
    <property type="component" value="Unassembled WGS sequence"/>
</dbReference>